<dbReference type="GO" id="GO:0009003">
    <property type="term" value="F:signal peptidase activity"/>
    <property type="evidence" value="ECO:0007669"/>
    <property type="project" value="UniProtKB-EC"/>
</dbReference>
<dbReference type="Gene3D" id="2.10.109.10">
    <property type="entry name" value="Umud Fragment, subunit A"/>
    <property type="match status" value="1"/>
</dbReference>
<dbReference type="Pfam" id="PF10502">
    <property type="entry name" value="Peptidase_S26"/>
    <property type="match status" value="1"/>
</dbReference>
<name>A0A445MSL1_9BACT</name>
<dbReference type="EC" id="3.4.21.89" evidence="2"/>
<evidence type="ECO:0000313" key="4">
    <source>
        <dbReference type="EMBL" id="SPD72448.1"/>
    </source>
</evidence>
<sequence length="180" mass="20586">MQSTLRREDLVKRFCPLIFSSFFVLTIALITSYSERIYLVYNTTGSLPRGLYFISKEAQIKRGDIVYFKPPFSIRKLLIERNWLPEKANLMKEVVAIPGDHICIGSTGKLSINFSECRQIILLKTDSKGLRMPHPYVDCGFIPKNKCFVLTDCARGFDSRYFGLIDLSLVIGKATPLFLF</sequence>
<dbReference type="GO" id="GO:0016020">
    <property type="term" value="C:membrane"/>
    <property type="evidence" value="ECO:0007669"/>
    <property type="project" value="UniProtKB-SubCell"/>
</dbReference>
<gene>
    <name evidence="4" type="ORF">PITCH_A1370015</name>
</gene>
<evidence type="ECO:0000256" key="1">
    <source>
        <dbReference type="ARBA" id="ARBA00019232"/>
    </source>
</evidence>
<keyword evidence="2" id="KW-0645">Protease</keyword>
<evidence type="ECO:0000259" key="3">
    <source>
        <dbReference type="Pfam" id="PF10502"/>
    </source>
</evidence>
<keyword evidence="2" id="KW-0378">Hydrolase</keyword>
<proteinExistence type="inferred from homology"/>
<dbReference type="EMBL" id="OJIN01000043">
    <property type="protein sequence ID" value="SPD72448.1"/>
    <property type="molecule type" value="Genomic_DNA"/>
</dbReference>
<dbReference type="NCBIfam" id="TIGR02227">
    <property type="entry name" value="sigpep_I_bact"/>
    <property type="match status" value="1"/>
</dbReference>
<dbReference type="GO" id="GO:0006465">
    <property type="term" value="P:signal peptide processing"/>
    <property type="evidence" value="ECO:0007669"/>
    <property type="project" value="InterPro"/>
</dbReference>
<dbReference type="InterPro" id="IPR036286">
    <property type="entry name" value="LexA/Signal_pep-like_sf"/>
</dbReference>
<comment type="similarity">
    <text evidence="2">Belongs to the peptidase S26 family.</text>
</comment>
<dbReference type="SUPFAM" id="SSF51306">
    <property type="entry name" value="LexA/Signal peptidase"/>
    <property type="match status" value="1"/>
</dbReference>
<keyword evidence="2" id="KW-0812">Transmembrane</keyword>
<comment type="subcellular location">
    <subcellularLocation>
        <location evidence="2">Membrane</location>
        <topology evidence="2">Single-pass type II membrane protein</topology>
    </subcellularLocation>
</comment>
<comment type="catalytic activity">
    <reaction evidence="2">
        <text>Cleavage of hydrophobic, N-terminal signal or leader sequences from secreted and periplasmic proteins.</text>
        <dbReference type="EC" id="3.4.21.89"/>
    </reaction>
</comment>
<keyword evidence="2" id="KW-0472">Membrane</keyword>
<organism evidence="4">
    <name type="scientific">uncultured Desulfobacterium sp</name>
    <dbReference type="NCBI Taxonomy" id="201089"/>
    <lineage>
        <taxon>Bacteria</taxon>
        <taxon>Pseudomonadati</taxon>
        <taxon>Thermodesulfobacteriota</taxon>
        <taxon>Desulfobacteria</taxon>
        <taxon>Desulfobacterales</taxon>
        <taxon>Desulfobacteriaceae</taxon>
        <taxon>Desulfobacterium</taxon>
        <taxon>environmental samples</taxon>
    </lineage>
</organism>
<evidence type="ECO:0000256" key="2">
    <source>
        <dbReference type="RuleBase" id="RU362042"/>
    </source>
</evidence>
<reference evidence="4" key="1">
    <citation type="submission" date="2018-01" db="EMBL/GenBank/DDBJ databases">
        <authorList>
            <person name="Regsiter A."/>
            <person name="William W."/>
        </authorList>
    </citation>
    <scope>NUCLEOTIDE SEQUENCE</scope>
    <source>
        <strain evidence="4">TRIP AH-1</strain>
    </source>
</reference>
<feature type="transmembrane region" description="Helical" evidence="2">
    <location>
        <begin position="14"/>
        <end position="33"/>
    </location>
</feature>
<dbReference type="InterPro" id="IPR000223">
    <property type="entry name" value="Pept_S26A_signal_pept_1"/>
</dbReference>
<dbReference type="GO" id="GO:0004252">
    <property type="term" value="F:serine-type endopeptidase activity"/>
    <property type="evidence" value="ECO:0007669"/>
    <property type="project" value="InterPro"/>
</dbReference>
<protein>
    <recommendedName>
        <fullName evidence="1 2">Signal peptidase I</fullName>
        <ecNumber evidence="2">3.4.21.89</ecNumber>
    </recommendedName>
</protein>
<dbReference type="AlphaFoldDB" id="A0A445MSL1"/>
<accession>A0A445MSL1</accession>
<feature type="domain" description="Peptidase S26" evidence="3">
    <location>
        <begin position="17"/>
        <end position="175"/>
    </location>
</feature>
<dbReference type="InterPro" id="IPR019533">
    <property type="entry name" value="Peptidase_S26"/>
</dbReference>
<keyword evidence="2" id="KW-1133">Transmembrane helix</keyword>